<evidence type="ECO:0000313" key="2">
    <source>
        <dbReference type="Proteomes" id="UP000502259"/>
    </source>
</evidence>
<evidence type="ECO:0000313" key="1">
    <source>
        <dbReference type="EMBL" id="BCB07072.1"/>
    </source>
</evidence>
<reference evidence="1 2" key="1">
    <citation type="submission" date="2020-03" db="EMBL/GenBank/DDBJ databases">
        <title>Complete Genome Sequence of Halomonas hydrothermalis Strain Slthf2, Halophilic Bacterium Isolated from Deep-Sea Hydrothermal-Vent Environments.</title>
        <authorList>
            <person name="Takeyama N."/>
            <person name="Huang M."/>
            <person name="Sato K."/>
            <person name="Galipon J."/>
            <person name="Arakawa K."/>
        </authorList>
    </citation>
    <scope>NUCLEOTIDE SEQUENCE [LARGE SCALE GENOMIC DNA]</scope>
    <source>
        <strain evidence="1 2">Slthf2</strain>
    </source>
</reference>
<gene>
    <name evidence="1" type="ORF">HHSLTHF2_09620</name>
</gene>
<dbReference type="EMBL" id="AP022843">
    <property type="protein sequence ID" value="BCB07072.1"/>
    <property type="molecule type" value="Genomic_DNA"/>
</dbReference>
<accession>A0A6F8U0U9</accession>
<dbReference type="AlphaFoldDB" id="A0A6F8U0U9"/>
<proteinExistence type="predicted"/>
<dbReference type="RefSeq" id="WP_232060331.1">
    <property type="nucleotide sequence ID" value="NZ_AP022843.1"/>
</dbReference>
<name>A0A6F8U0U9_9GAMM</name>
<keyword evidence="2" id="KW-1185">Reference proteome</keyword>
<organism evidence="1 2">
    <name type="scientific">Halomonas hydrothermalis</name>
    <dbReference type="NCBI Taxonomy" id="115561"/>
    <lineage>
        <taxon>Bacteria</taxon>
        <taxon>Pseudomonadati</taxon>
        <taxon>Pseudomonadota</taxon>
        <taxon>Gammaproteobacteria</taxon>
        <taxon>Oceanospirillales</taxon>
        <taxon>Halomonadaceae</taxon>
        <taxon>Halomonas</taxon>
    </lineage>
</organism>
<dbReference type="Proteomes" id="UP000502259">
    <property type="component" value="Chromosome"/>
</dbReference>
<protein>
    <recommendedName>
        <fullName evidence="3">Sulfatase N-terminal domain-containing protein</fullName>
    </recommendedName>
</protein>
<sequence>MVDDNTLLIVLGDHQAAPLITGDNASAAVPVHVISGDPRLLAPFKARGFIDGMLPSLESPEGAAKMSQLRHWLQQDFGTPALTSSRLTTERTP</sequence>
<evidence type="ECO:0008006" key="3">
    <source>
        <dbReference type="Google" id="ProtNLM"/>
    </source>
</evidence>